<accession>A0A1B1SAR8</accession>
<comment type="function">
    <text evidence="9">Catalyzes the phosphorylation of the position 2 hydroxy group of 4-diphosphocytidyl-2C-methyl-D-erythritol.</text>
</comment>
<comment type="similarity">
    <text evidence="1 9">Belongs to the GHMP kinase family. IspE subfamily.</text>
</comment>
<evidence type="ECO:0000313" key="13">
    <source>
        <dbReference type="Proteomes" id="UP000186351"/>
    </source>
</evidence>
<dbReference type="EC" id="2.7.1.148" evidence="2 9"/>
<dbReference type="HAMAP" id="MF_00061">
    <property type="entry name" value="IspE"/>
    <property type="match status" value="1"/>
</dbReference>
<dbReference type="AlphaFoldDB" id="A0A1B1SAR8"/>
<dbReference type="GO" id="GO:0016114">
    <property type="term" value="P:terpenoid biosynthetic process"/>
    <property type="evidence" value="ECO:0007669"/>
    <property type="project" value="UniProtKB-UniRule"/>
</dbReference>
<feature type="active site" evidence="9">
    <location>
        <position position="8"/>
    </location>
</feature>
<comment type="pathway">
    <text evidence="9">Isoprenoid biosynthesis; isopentenyl diphosphate biosynthesis via DXP pathway; isopentenyl diphosphate from 1-deoxy-D-xylulose 5-phosphate: step 3/6.</text>
</comment>
<dbReference type="NCBIfam" id="TIGR00154">
    <property type="entry name" value="ispE"/>
    <property type="match status" value="1"/>
</dbReference>
<dbReference type="GO" id="GO:0019288">
    <property type="term" value="P:isopentenyl diphosphate biosynthetic process, methylerythritol 4-phosphate pathway"/>
    <property type="evidence" value="ECO:0007669"/>
    <property type="project" value="UniProtKB-UniRule"/>
</dbReference>
<dbReference type="GO" id="GO:0005524">
    <property type="term" value="F:ATP binding"/>
    <property type="evidence" value="ECO:0007669"/>
    <property type="project" value="UniProtKB-UniRule"/>
</dbReference>
<keyword evidence="5 9" id="KW-0547">Nucleotide-binding</keyword>
<dbReference type="InterPro" id="IPR036554">
    <property type="entry name" value="GHMP_kinase_C_sf"/>
</dbReference>
<keyword evidence="6 9" id="KW-0418">Kinase</keyword>
<dbReference type="RefSeq" id="WP_068961191.1">
    <property type="nucleotide sequence ID" value="NZ_CAJTAP010000003.1"/>
</dbReference>
<dbReference type="GO" id="GO:0050515">
    <property type="term" value="F:4-(cytidine 5'-diphospho)-2-C-methyl-D-erythritol kinase activity"/>
    <property type="evidence" value="ECO:0007669"/>
    <property type="project" value="UniProtKB-UniRule"/>
</dbReference>
<evidence type="ECO:0000256" key="5">
    <source>
        <dbReference type="ARBA" id="ARBA00022741"/>
    </source>
</evidence>
<dbReference type="Gene3D" id="3.30.70.890">
    <property type="entry name" value="GHMP kinase, C-terminal domain"/>
    <property type="match status" value="1"/>
</dbReference>
<dbReference type="Pfam" id="PF00288">
    <property type="entry name" value="GHMP_kinases_N"/>
    <property type="match status" value="1"/>
</dbReference>
<reference evidence="13" key="1">
    <citation type="submission" date="2016-04" db="EMBL/GenBank/DDBJ databases">
        <title>Complete Genome Sequences of Twelve Strains of a Stable Defined Moderately Diverse Mouse Microbiota 2 (sDMDMm2).</title>
        <authorList>
            <person name="Uchimura Y."/>
            <person name="Wyss M."/>
            <person name="Brugiroux S."/>
            <person name="Limenitakis J.P."/>
            <person name="Stecher B."/>
            <person name="McCoy K.D."/>
            <person name="Macpherson A.J."/>
        </authorList>
    </citation>
    <scope>NUCLEOTIDE SEQUENCE [LARGE SCALE GENOMIC DNA]</scope>
    <source>
        <strain evidence="13">YL27</strain>
    </source>
</reference>
<dbReference type="InterPro" id="IPR014721">
    <property type="entry name" value="Ribsml_uS5_D2-typ_fold_subgr"/>
</dbReference>
<feature type="binding site" evidence="9">
    <location>
        <begin position="92"/>
        <end position="102"/>
    </location>
    <ligand>
        <name>ATP</name>
        <dbReference type="ChEBI" id="CHEBI:30616"/>
    </ligand>
</feature>
<evidence type="ECO:0000256" key="8">
    <source>
        <dbReference type="ARBA" id="ARBA00032554"/>
    </source>
</evidence>
<dbReference type="InterPro" id="IPR006204">
    <property type="entry name" value="GHMP_kinase_N_dom"/>
</dbReference>
<evidence type="ECO:0000256" key="2">
    <source>
        <dbReference type="ARBA" id="ARBA00012052"/>
    </source>
</evidence>
<dbReference type="Pfam" id="PF08544">
    <property type="entry name" value="GHMP_kinases_C"/>
    <property type="match status" value="1"/>
</dbReference>
<proteinExistence type="inferred from homology"/>
<dbReference type="SUPFAM" id="SSF55060">
    <property type="entry name" value="GHMP Kinase, C-terminal domain"/>
    <property type="match status" value="1"/>
</dbReference>
<dbReference type="InterPro" id="IPR004424">
    <property type="entry name" value="IspE"/>
</dbReference>
<evidence type="ECO:0000313" key="12">
    <source>
        <dbReference type="EMBL" id="ANU63893.1"/>
    </source>
</evidence>
<dbReference type="OrthoDB" id="9809438at2"/>
<feature type="domain" description="GHMP kinase C-terminal" evidence="11">
    <location>
        <begin position="203"/>
        <end position="257"/>
    </location>
</feature>
<sequence length="278" mass="29920">MILFPNAKINLGLYITAKRPDGYHNLLTAFYPVGWRDILEIVPAKGSETTLTVTGRSVECAPEENLIMRAYRAVAERMPLPPVDIYLHKVIPDGAGLGGGSSDAAFTIFGLNNLFGLGMSTAQMAGIASEIGADCPFFIYDRPMVATGIGDVFTPCEVNLDGVPVLIVKPKVHVPTRDAYSRVTPRTPDIDLSALLSSPVEEWQGRLVNQFEDSVFPLHPEIAALKEELLDMGAAYASMSGSGSSVFGIFPGADSAKLSLVAAERFPELDFFVSTNHV</sequence>
<evidence type="ECO:0000259" key="10">
    <source>
        <dbReference type="Pfam" id="PF00288"/>
    </source>
</evidence>
<dbReference type="InterPro" id="IPR020568">
    <property type="entry name" value="Ribosomal_Su5_D2-typ_SF"/>
</dbReference>
<evidence type="ECO:0000256" key="1">
    <source>
        <dbReference type="ARBA" id="ARBA00009684"/>
    </source>
</evidence>
<dbReference type="UniPathway" id="UPA00056">
    <property type="reaction ID" value="UER00094"/>
</dbReference>
<evidence type="ECO:0000256" key="3">
    <source>
        <dbReference type="ARBA" id="ARBA00017473"/>
    </source>
</evidence>
<evidence type="ECO:0000256" key="4">
    <source>
        <dbReference type="ARBA" id="ARBA00022679"/>
    </source>
</evidence>
<dbReference type="GeneID" id="65537052"/>
<evidence type="ECO:0000256" key="7">
    <source>
        <dbReference type="ARBA" id="ARBA00022840"/>
    </source>
</evidence>
<evidence type="ECO:0000256" key="6">
    <source>
        <dbReference type="ARBA" id="ARBA00022777"/>
    </source>
</evidence>
<dbReference type="STRING" id="1796646.A4V02_09245"/>
<feature type="active site" evidence="9">
    <location>
        <position position="134"/>
    </location>
</feature>
<evidence type="ECO:0000256" key="9">
    <source>
        <dbReference type="HAMAP-Rule" id="MF_00061"/>
    </source>
</evidence>
<dbReference type="Gene3D" id="3.30.230.10">
    <property type="match status" value="1"/>
</dbReference>
<gene>
    <name evidence="9" type="primary">ispE</name>
    <name evidence="12" type="ORF">A4V02_09245</name>
</gene>
<dbReference type="PIRSF" id="PIRSF010376">
    <property type="entry name" value="IspE"/>
    <property type="match status" value="1"/>
</dbReference>
<dbReference type="SUPFAM" id="SSF54211">
    <property type="entry name" value="Ribosomal protein S5 domain 2-like"/>
    <property type="match status" value="1"/>
</dbReference>
<accession>A0A1Z2XHV4</accession>
<dbReference type="InterPro" id="IPR013750">
    <property type="entry name" value="GHMP_kinase_C_dom"/>
</dbReference>
<organism evidence="12 13">
    <name type="scientific">Muribaculum intestinale</name>
    <dbReference type="NCBI Taxonomy" id="1796646"/>
    <lineage>
        <taxon>Bacteria</taxon>
        <taxon>Pseudomonadati</taxon>
        <taxon>Bacteroidota</taxon>
        <taxon>Bacteroidia</taxon>
        <taxon>Bacteroidales</taxon>
        <taxon>Muribaculaceae</taxon>
        <taxon>Muribaculum</taxon>
    </lineage>
</organism>
<dbReference type="Proteomes" id="UP000186351">
    <property type="component" value="Chromosome"/>
</dbReference>
<protein>
    <recommendedName>
        <fullName evidence="3 9">4-diphosphocytidyl-2-C-methyl-D-erythritol kinase</fullName>
        <shortName evidence="9">CMK</shortName>
        <ecNumber evidence="2 9">2.7.1.148</ecNumber>
    </recommendedName>
    <alternativeName>
        <fullName evidence="8 9">4-(cytidine-5'-diphospho)-2-C-methyl-D-erythritol kinase</fullName>
    </alternativeName>
</protein>
<keyword evidence="13" id="KW-1185">Reference proteome</keyword>
<keyword evidence="4 9" id="KW-0808">Transferase</keyword>
<keyword evidence="7 9" id="KW-0067">ATP-binding</keyword>
<dbReference type="KEGG" id="pary:A4V02_09245"/>
<evidence type="ECO:0000259" key="11">
    <source>
        <dbReference type="Pfam" id="PF08544"/>
    </source>
</evidence>
<dbReference type="EMBL" id="CP015402">
    <property type="protein sequence ID" value="ANU63893.1"/>
    <property type="molecule type" value="Genomic_DNA"/>
</dbReference>
<dbReference type="PANTHER" id="PTHR43527">
    <property type="entry name" value="4-DIPHOSPHOCYTIDYL-2-C-METHYL-D-ERYTHRITOL KINASE, CHLOROPLASTIC"/>
    <property type="match status" value="1"/>
</dbReference>
<name>A0A1B1SAR8_9BACT</name>
<keyword evidence="9" id="KW-0414">Isoprene biosynthesis</keyword>
<feature type="domain" description="GHMP kinase N-terminal" evidence="10">
    <location>
        <begin position="65"/>
        <end position="141"/>
    </location>
</feature>
<comment type="catalytic activity">
    <reaction evidence="9">
        <text>4-CDP-2-C-methyl-D-erythritol + ATP = 4-CDP-2-C-methyl-D-erythritol 2-phosphate + ADP + H(+)</text>
        <dbReference type="Rhea" id="RHEA:18437"/>
        <dbReference type="ChEBI" id="CHEBI:15378"/>
        <dbReference type="ChEBI" id="CHEBI:30616"/>
        <dbReference type="ChEBI" id="CHEBI:57823"/>
        <dbReference type="ChEBI" id="CHEBI:57919"/>
        <dbReference type="ChEBI" id="CHEBI:456216"/>
        <dbReference type="EC" id="2.7.1.148"/>
    </reaction>
</comment>
<dbReference type="PANTHER" id="PTHR43527:SF2">
    <property type="entry name" value="4-DIPHOSPHOCYTIDYL-2-C-METHYL-D-ERYTHRITOL KINASE, CHLOROPLASTIC"/>
    <property type="match status" value="1"/>
</dbReference>